<gene>
    <name evidence="1" type="ORF">HAKA00212_LOCUS19108</name>
</gene>
<dbReference type="AlphaFoldDB" id="A0A7S3Y430"/>
<organism evidence="1">
    <name type="scientific">Heterosigma akashiwo</name>
    <name type="common">Chromophytic alga</name>
    <name type="synonym">Heterosigma carterae</name>
    <dbReference type="NCBI Taxonomy" id="2829"/>
    <lineage>
        <taxon>Eukaryota</taxon>
        <taxon>Sar</taxon>
        <taxon>Stramenopiles</taxon>
        <taxon>Ochrophyta</taxon>
        <taxon>Raphidophyceae</taxon>
        <taxon>Chattonellales</taxon>
        <taxon>Chattonellaceae</taxon>
        <taxon>Heterosigma</taxon>
    </lineage>
</organism>
<sequence length="99" mass="11209">MSAQSSIFSFSIYVSSILKDQLKAAFLVLNIQIQLYTQISAQSSIFSTQFSACSIKNPTKSLISCSKFKKQQHIAAKTRKIIKITRLQISSVFKWPIFQ</sequence>
<accession>A0A7S3Y430</accession>
<evidence type="ECO:0000313" key="1">
    <source>
        <dbReference type="EMBL" id="CAE0640289.1"/>
    </source>
</evidence>
<proteinExistence type="predicted"/>
<dbReference type="EMBL" id="HBIU01042148">
    <property type="protein sequence ID" value="CAE0640289.1"/>
    <property type="molecule type" value="Transcribed_RNA"/>
</dbReference>
<name>A0A7S3Y430_HETAK</name>
<protein>
    <submittedName>
        <fullName evidence="1">Uncharacterized protein</fullName>
    </submittedName>
</protein>
<reference evidence="1" key="1">
    <citation type="submission" date="2021-01" db="EMBL/GenBank/DDBJ databases">
        <authorList>
            <person name="Corre E."/>
            <person name="Pelletier E."/>
            <person name="Niang G."/>
            <person name="Scheremetjew M."/>
            <person name="Finn R."/>
            <person name="Kale V."/>
            <person name="Holt S."/>
            <person name="Cochrane G."/>
            <person name="Meng A."/>
            <person name="Brown T."/>
            <person name="Cohen L."/>
        </authorList>
    </citation>
    <scope>NUCLEOTIDE SEQUENCE</scope>
    <source>
        <strain evidence="1">CCMP3107</strain>
    </source>
</reference>